<gene>
    <name evidence="3" type="ORF">FKW77_003354</name>
</gene>
<reference evidence="3 4" key="1">
    <citation type="submission" date="2019-07" db="EMBL/GenBank/DDBJ databases">
        <title>Finished genome of Venturia effusa.</title>
        <authorList>
            <person name="Young C.A."/>
            <person name="Cox M.P."/>
            <person name="Ganley A.R.D."/>
            <person name="David W.J."/>
        </authorList>
    </citation>
    <scope>NUCLEOTIDE SEQUENCE [LARGE SCALE GENOMIC DNA]</scope>
    <source>
        <strain evidence="4">albino</strain>
    </source>
</reference>
<evidence type="ECO:0000313" key="4">
    <source>
        <dbReference type="Proteomes" id="UP000316270"/>
    </source>
</evidence>
<sequence>MVPRYTTLRSHANGLSKTPSPPESRLEPPGVPSISQLKNELSEMLESTMGDSCNNLTLLDLDSGDKLIDVSSRPISSSTSSVTAQNETEDEVTPVEQCGAERYEVKQYYKERDEAGELHYVSNDVREYHFRLLQASDALSEDANACREHCYYLLASENVPRAVRCGALYLLAESSNSDGRRQEAKGFLEQALILCDEMDRVNEQQGVNPGTVPHERVQALRAQLFTISNAIKSSRVVVVSRHTTPSSSRASSQRAGEQFGFLESPASVDGEGELSGGCSATKSFLKVRASKEEEKEEKSELSKTKVDRCHITELEYELTRAREEESRAKRRVHQAKRRREGIEERLIKTRRLWQLQKV</sequence>
<evidence type="ECO:0000256" key="1">
    <source>
        <dbReference type="SAM" id="Coils"/>
    </source>
</evidence>
<keyword evidence="1" id="KW-0175">Coiled coil</keyword>
<keyword evidence="4" id="KW-1185">Reference proteome</keyword>
<proteinExistence type="predicted"/>
<evidence type="ECO:0000256" key="2">
    <source>
        <dbReference type="SAM" id="MobiDB-lite"/>
    </source>
</evidence>
<feature type="region of interest" description="Disordered" evidence="2">
    <location>
        <begin position="1"/>
        <end position="31"/>
    </location>
</feature>
<protein>
    <submittedName>
        <fullName evidence="3">Uncharacterized protein</fullName>
    </submittedName>
</protein>
<feature type="compositionally biased region" description="Polar residues" evidence="2">
    <location>
        <begin position="7"/>
        <end position="18"/>
    </location>
</feature>
<feature type="coiled-coil region" evidence="1">
    <location>
        <begin position="311"/>
        <end position="345"/>
    </location>
</feature>
<accession>A0A517LF54</accession>
<dbReference type="AlphaFoldDB" id="A0A517LF54"/>
<feature type="region of interest" description="Disordered" evidence="2">
    <location>
        <begin position="72"/>
        <end position="94"/>
    </location>
</feature>
<evidence type="ECO:0000313" key="3">
    <source>
        <dbReference type="EMBL" id="QDS74275.1"/>
    </source>
</evidence>
<organism evidence="3 4">
    <name type="scientific">Venturia effusa</name>
    <dbReference type="NCBI Taxonomy" id="50376"/>
    <lineage>
        <taxon>Eukaryota</taxon>
        <taxon>Fungi</taxon>
        <taxon>Dikarya</taxon>
        <taxon>Ascomycota</taxon>
        <taxon>Pezizomycotina</taxon>
        <taxon>Dothideomycetes</taxon>
        <taxon>Pleosporomycetidae</taxon>
        <taxon>Venturiales</taxon>
        <taxon>Venturiaceae</taxon>
        <taxon>Venturia</taxon>
    </lineage>
</organism>
<dbReference type="Proteomes" id="UP000316270">
    <property type="component" value="Chromosome 11"/>
</dbReference>
<dbReference type="OrthoDB" id="3932577at2759"/>
<feature type="compositionally biased region" description="Low complexity" evidence="2">
    <location>
        <begin position="72"/>
        <end position="81"/>
    </location>
</feature>
<name>A0A517LF54_9PEZI</name>
<dbReference type="EMBL" id="CP042195">
    <property type="protein sequence ID" value="QDS74275.1"/>
    <property type="molecule type" value="Genomic_DNA"/>
</dbReference>